<sequence>MEGQSLLLYLFFPTPPTDGVSLPDWPLRTKTWPSRAISQVVYTTWPVFASSRMSVLTSNRSAGCCCFDGQSPSQVWREVCISYYKGILGTELQLTLFIYLFFNFSPLARSVSRVLISWADWPTVTFYSSRSEILNQDAGRRL</sequence>
<dbReference type="EMBL" id="JACAGB010000007">
    <property type="protein sequence ID" value="KAF6353480.1"/>
    <property type="molecule type" value="Genomic_DNA"/>
</dbReference>
<organism evidence="1 2">
    <name type="scientific">Pipistrellus kuhlii</name>
    <name type="common">Kuhl's pipistrelle</name>
    <dbReference type="NCBI Taxonomy" id="59472"/>
    <lineage>
        <taxon>Eukaryota</taxon>
        <taxon>Metazoa</taxon>
        <taxon>Chordata</taxon>
        <taxon>Craniata</taxon>
        <taxon>Vertebrata</taxon>
        <taxon>Euteleostomi</taxon>
        <taxon>Mammalia</taxon>
        <taxon>Eutheria</taxon>
        <taxon>Laurasiatheria</taxon>
        <taxon>Chiroptera</taxon>
        <taxon>Yangochiroptera</taxon>
        <taxon>Vespertilionidae</taxon>
        <taxon>Pipistrellus</taxon>
    </lineage>
</organism>
<protein>
    <submittedName>
        <fullName evidence="1">Uncharacterized protein</fullName>
    </submittedName>
</protein>
<keyword evidence="2" id="KW-1185">Reference proteome</keyword>
<evidence type="ECO:0000313" key="1">
    <source>
        <dbReference type="EMBL" id="KAF6353480.1"/>
    </source>
</evidence>
<evidence type="ECO:0000313" key="2">
    <source>
        <dbReference type="Proteomes" id="UP000558488"/>
    </source>
</evidence>
<accession>A0A7J7XVW4</accession>
<proteinExistence type="predicted"/>
<name>A0A7J7XVW4_PIPKU</name>
<gene>
    <name evidence="1" type="ORF">mPipKuh1_010446</name>
</gene>
<reference evidence="1 2" key="1">
    <citation type="journal article" date="2020" name="Nature">
        <title>Six reference-quality genomes reveal evolution of bat adaptations.</title>
        <authorList>
            <person name="Jebb D."/>
            <person name="Huang Z."/>
            <person name="Pippel M."/>
            <person name="Hughes G.M."/>
            <person name="Lavrichenko K."/>
            <person name="Devanna P."/>
            <person name="Winkler S."/>
            <person name="Jermiin L.S."/>
            <person name="Skirmuntt E.C."/>
            <person name="Katzourakis A."/>
            <person name="Burkitt-Gray L."/>
            <person name="Ray D.A."/>
            <person name="Sullivan K.A.M."/>
            <person name="Roscito J.G."/>
            <person name="Kirilenko B.M."/>
            <person name="Davalos L.M."/>
            <person name="Corthals A.P."/>
            <person name="Power M.L."/>
            <person name="Jones G."/>
            <person name="Ransome R.D."/>
            <person name="Dechmann D.K.N."/>
            <person name="Locatelli A.G."/>
            <person name="Puechmaille S.J."/>
            <person name="Fedrigo O."/>
            <person name="Jarvis E.D."/>
            <person name="Hiller M."/>
            <person name="Vernes S.C."/>
            <person name="Myers E.W."/>
            <person name="Teeling E.C."/>
        </authorList>
    </citation>
    <scope>NUCLEOTIDE SEQUENCE [LARGE SCALE GENOMIC DNA]</scope>
    <source>
        <strain evidence="1">MPipKuh1</strain>
        <tissue evidence="1">Flight muscle</tissue>
    </source>
</reference>
<comment type="caution">
    <text evidence="1">The sequence shown here is derived from an EMBL/GenBank/DDBJ whole genome shotgun (WGS) entry which is preliminary data.</text>
</comment>
<dbReference type="AlphaFoldDB" id="A0A7J7XVW4"/>
<dbReference type="Proteomes" id="UP000558488">
    <property type="component" value="Unassembled WGS sequence"/>
</dbReference>